<dbReference type="Proteomes" id="UP000587527">
    <property type="component" value="Unassembled WGS sequence"/>
</dbReference>
<organism evidence="2 3">
    <name type="scientific">Allocatelliglobosispora scoriae</name>
    <dbReference type="NCBI Taxonomy" id="643052"/>
    <lineage>
        <taxon>Bacteria</taxon>
        <taxon>Bacillati</taxon>
        <taxon>Actinomycetota</taxon>
        <taxon>Actinomycetes</taxon>
        <taxon>Micromonosporales</taxon>
        <taxon>Micromonosporaceae</taxon>
        <taxon>Allocatelliglobosispora</taxon>
    </lineage>
</organism>
<dbReference type="AlphaFoldDB" id="A0A841C014"/>
<reference evidence="2 3" key="1">
    <citation type="submission" date="2020-08" db="EMBL/GenBank/DDBJ databases">
        <title>Sequencing the genomes of 1000 actinobacteria strains.</title>
        <authorList>
            <person name="Klenk H.-P."/>
        </authorList>
    </citation>
    <scope>NUCLEOTIDE SEQUENCE [LARGE SCALE GENOMIC DNA]</scope>
    <source>
        <strain evidence="2 3">DSM 45362</strain>
    </source>
</reference>
<proteinExistence type="predicted"/>
<keyword evidence="3" id="KW-1185">Reference proteome</keyword>
<name>A0A841C014_9ACTN</name>
<comment type="caution">
    <text evidence="2">The sequence shown here is derived from an EMBL/GenBank/DDBJ whole genome shotgun (WGS) entry which is preliminary data.</text>
</comment>
<evidence type="ECO:0000313" key="2">
    <source>
        <dbReference type="EMBL" id="MBB5873186.1"/>
    </source>
</evidence>
<sequence length="287" mass="31289">MDRDDDLGLFGPGSVTWAVHREPILLLAGLRSLYLQALHPRAMAGVAQNTDYRNDPWGRLFRTATYVGTVVFGTTAQAEAAGRRLRTLHARLRATDPLTGEEFRIDEPELLRWVHVAEVESFISTAKRAGVPLSDADVDAYYDEQRRSAALVGLEPGSVPGSAAEVADYYREILPQLRMTKEAAETALFLTAPPMPWKVGPALRLGLELGPPRWAYFGLAGTALGLLPSWARRLYGGLGLRSAEVSAQLSARGLRLALGAVPRRYLEGPIYTAAMERVARLGAVQAV</sequence>
<feature type="domain" description="ER-bound oxygenase mpaB/mpaB'/Rubber oxygenase catalytic" evidence="1">
    <location>
        <begin position="17"/>
        <end position="238"/>
    </location>
</feature>
<dbReference type="PANTHER" id="PTHR36151:SF3">
    <property type="entry name" value="ER-BOUND OXYGENASE MPAB_MPAB'_RUBBER OXYGENASE CATALYTIC DOMAIN-CONTAINING PROTEIN"/>
    <property type="match status" value="1"/>
</dbReference>
<dbReference type="PANTHER" id="PTHR36151">
    <property type="entry name" value="BLR2777 PROTEIN"/>
    <property type="match status" value="1"/>
</dbReference>
<protein>
    <submittedName>
        <fullName evidence="2">Uncharacterized protein (DUF2236 family)</fullName>
    </submittedName>
</protein>
<dbReference type="RefSeq" id="WP_184843973.1">
    <property type="nucleotide sequence ID" value="NZ_JACHMN010000003.1"/>
</dbReference>
<accession>A0A841C014</accession>
<gene>
    <name evidence="2" type="ORF">F4553_006620</name>
</gene>
<dbReference type="InterPro" id="IPR018713">
    <property type="entry name" value="MPAB/Lcp_cat_dom"/>
</dbReference>
<evidence type="ECO:0000259" key="1">
    <source>
        <dbReference type="Pfam" id="PF09995"/>
    </source>
</evidence>
<dbReference type="GO" id="GO:0016491">
    <property type="term" value="F:oxidoreductase activity"/>
    <property type="evidence" value="ECO:0007669"/>
    <property type="project" value="InterPro"/>
</dbReference>
<evidence type="ECO:0000313" key="3">
    <source>
        <dbReference type="Proteomes" id="UP000587527"/>
    </source>
</evidence>
<dbReference type="EMBL" id="JACHMN010000003">
    <property type="protein sequence ID" value="MBB5873186.1"/>
    <property type="molecule type" value="Genomic_DNA"/>
</dbReference>
<dbReference type="Pfam" id="PF09995">
    <property type="entry name" value="MPAB_Lcp_cat"/>
    <property type="match status" value="1"/>
</dbReference>